<evidence type="ECO:0000313" key="3">
    <source>
        <dbReference type="EMBL" id="MDR6242015.1"/>
    </source>
</evidence>
<keyword evidence="2" id="KW-0732">Signal</keyword>
<name>A0AAE3XT83_9BACT</name>
<feature type="chain" id="PRO_5041978761" evidence="2">
    <location>
        <begin position="34"/>
        <end position="1688"/>
    </location>
</feature>
<comment type="caution">
    <text evidence="3">The sequence shown here is derived from an EMBL/GenBank/DDBJ whole genome shotgun (WGS) entry which is preliminary data.</text>
</comment>
<organism evidence="3 4">
    <name type="scientific">Aureibacter tunicatorum</name>
    <dbReference type="NCBI Taxonomy" id="866807"/>
    <lineage>
        <taxon>Bacteria</taxon>
        <taxon>Pseudomonadati</taxon>
        <taxon>Bacteroidota</taxon>
        <taxon>Cytophagia</taxon>
        <taxon>Cytophagales</taxon>
        <taxon>Persicobacteraceae</taxon>
        <taxon>Aureibacter</taxon>
    </lineage>
</organism>
<accession>A0AAE3XT83</accession>
<gene>
    <name evidence="3" type="ORF">HNQ88_005102</name>
</gene>
<evidence type="ECO:0000256" key="1">
    <source>
        <dbReference type="SAM" id="MobiDB-lite"/>
    </source>
</evidence>
<dbReference type="Proteomes" id="UP001185092">
    <property type="component" value="Unassembled WGS sequence"/>
</dbReference>
<feature type="region of interest" description="Disordered" evidence="1">
    <location>
        <begin position="642"/>
        <end position="668"/>
    </location>
</feature>
<dbReference type="EMBL" id="JAVDQD010000016">
    <property type="protein sequence ID" value="MDR6242015.1"/>
    <property type="molecule type" value="Genomic_DNA"/>
</dbReference>
<protein>
    <submittedName>
        <fullName evidence="3">Uncharacterized protein</fullName>
    </submittedName>
</protein>
<keyword evidence="4" id="KW-1185">Reference proteome</keyword>
<proteinExistence type="predicted"/>
<feature type="signal peptide" evidence="2">
    <location>
        <begin position="1"/>
        <end position="33"/>
    </location>
</feature>
<dbReference type="RefSeq" id="WP_309943310.1">
    <property type="nucleotide sequence ID" value="NZ_AP025307.1"/>
</dbReference>
<reference evidence="3" key="1">
    <citation type="submission" date="2023-07" db="EMBL/GenBank/DDBJ databases">
        <title>Genomic Encyclopedia of Type Strains, Phase IV (KMG-IV): sequencing the most valuable type-strain genomes for metagenomic binning, comparative biology and taxonomic classification.</title>
        <authorList>
            <person name="Goeker M."/>
        </authorList>
    </citation>
    <scope>NUCLEOTIDE SEQUENCE</scope>
    <source>
        <strain evidence="3">DSM 26174</strain>
    </source>
</reference>
<evidence type="ECO:0000256" key="2">
    <source>
        <dbReference type="SAM" id="SignalP"/>
    </source>
</evidence>
<sequence>MTRILRKRLLRKMALLLSVNMLVQNIGMPIAFALTSGPSQPEVQSFEPIGTTEMVNLFTGDFTYNIPLFDLPGPNGGYPFNLAYHAGVGMDQEASWVGLGWNLNPGVINRQMRGLPDDFNGDKVTYKAKMNDNWTAGGKLGIGFEFFGKGEDQLGIGGNASAGLNVYYNNYKGIGTAIDASGGLSKAMGSHMTGGLGFNFSMDSNQGVSAGMNVSLSSQTKKMKDNDRKGTFGIGLGYNSMEGLKSISFGLSASEEVKSFKNKKGKTRSISESRSLGSAHISLSSPGFTPMNGLIPKNSNFSFNAKFMVGAWGAFPDVYVGGYFNRQELNSNKTLPTYGYLHYQDIEKTKMVTDEAGNEQLVLLPHPVTDFNREQDGMVSEDVPNLPIPSLTNDVYSAVGQGMSFMYRPFRNDIGMVGNQHVQSENKIEDNISLGVDIGPAFTHFGANLTSHINEINVSPWYEDNQVAEYMKFEKFKSGDVYEPVAFRAYGEASVDEQQFFQKYKEERPITANVKTKKLKAELDIDYVREDTRKKRARNVIPITNRELLKKTSEGKWLELDNLYKIDIVERYSNSGSINYRDFNASLVKYERDPAENGDQDKAKHMKKDHTAGFTVLNADGMRYVYGIPAYNFYQKEKIYATDRTPSSSSPSRVQHGSTGSNGDGFEKETEMPAYAHSYLLTSIVGPDYVDLTNDGVTEDDLGYWVKFTYERVNDRENPYKWRAPYDKDNFMEGLISDQKDNRASYVYGEKEVWYLAKAETKTHIAYFDIGTSNGDGRYDGYGALENGEKDNSSRMRSLHQITLCTRAGGIDKPLKKIRFQYATAGYNDLAGGAPNSSGGKLTLTELSMEYGSNYRGSLSPYIFEYNDAPYSEEKYDRWGNYKSIVSEADNNIFPYVDQKLSNSEQRNRDASAWNLKKIKMPSGGEITVDYEMDDYAYVQHKQAMQMTKIVNPIFDQDNQVTSVTTEPIDLGSTDKLYFPLKKAYQDPDPDESEAIKKKRREDEVKKYLDLEQMLYAKVKVDLGTVGVDEYLSCYVDIDQTKEMGLVKGADGKYAYGYFHIKKEQGYNAISLRSWQHIRINQPEFISQNYNNHINIQKGNERNAANLKKLFDTMGAAFKYLRIAFEGYYKYADNKNFGKKLYPEKSWIRLKSPDKFKYGGGHRVRQVTSVDNWKGSGGESYFGQVYDYTMEEGGQVISSGVAAYEPSIGGDENPLRYAKRYTQSIPMRSDNEFFFEYPINESYYPGPQVGYKQVTVMSLASAFKSGKKVLGIEHMDFPFVENEQGDPVHSQEHNFGTTGKTVHKFFTAKDFPVRTYETDKSKTDEADRAWFTIPIVGVMESYRYGAAQGYSIVLNDMHGKQEAIESYRQEDDGSFAAEPYAWTKYNYKAHKTWYDKRNVWKLDNLMTKTTSPTSNGEKNLLRVPRDGDDEGDQVYMNQEMEVFFDSKHVIDFAYEVGVSANTDVVYVPWPIPGYIPWPEGSEYGKELKTVVSNKVVHQFGIVESVEAFNDGSWVKTDNLKWDVLTGQVVASSVNNNFDDPIYTFNILGHTQYKGMGGAYQNIKYAIDTELESNEDVLGQYIFSNAAAKQHEPLTRGDEMVLMNNGEAIAKVFYLGEQTDGQYAILSKESIQTSAHNEETNEDEPIQYTLKVIRSGYRNHLTATVGSVTALKDVSEDTPQNVKYFEKQL</sequence>
<evidence type="ECO:0000313" key="4">
    <source>
        <dbReference type="Proteomes" id="UP001185092"/>
    </source>
</evidence>